<feature type="region of interest" description="Disordered" evidence="1">
    <location>
        <begin position="424"/>
        <end position="593"/>
    </location>
</feature>
<dbReference type="AlphaFoldDB" id="A0A836BX33"/>
<evidence type="ECO:0000313" key="2">
    <source>
        <dbReference type="EMBL" id="KAG2492130.1"/>
    </source>
</evidence>
<accession>A0A836BX33</accession>
<gene>
    <name evidence="2" type="ORF">HYH03_009621</name>
</gene>
<proteinExistence type="predicted"/>
<feature type="compositionally biased region" description="Low complexity" evidence="1">
    <location>
        <begin position="567"/>
        <end position="593"/>
    </location>
</feature>
<feature type="region of interest" description="Disordered" evidence="1">
    <location>
        <begin position="685"/>
        <end position="717"/>
    </location>
</feature>
<sequence>MGDVVTVRLGVSFLPASNAWQEVMKAEGMEQAPWMRWLGLELKFTSQQPTHSFMLPGWTEEDIELWETFDTEFNMRQTNEDKPSRQPFIAHLEFQDPEVSWHDLARHEEAEYRRALSPALTMYRSLEVLGLESLMCGDCGAGSRPDRGGGFPLSISVDGTYGTSTEYDPLLRYTLRSGFRTYSPAEALAAALQACNEECPVKGGTKQLIKDALQAATEIALDLVSTPGYTQEDPRLYGEAAKEERERLARKVKALAKAGSEGQALQLALEMAAWSSDTSLQPVSSSYCLTEETAQLTQAAKLYVSQSLVYGGKVPAEITKKMREIGALVHPSHPSFGNLSPEARARGCRPLALTGNAAKRHQIEDATRASLWELGRQVAMVLWACGLCLLLDVNQLLLVAEIPLIPLRLVWLALSGVWTLLRGTSSRGEVRETPARAALDNGRTEPASPRAAGGSGKGRKGPAGSPSAAASKSTKGAGGSRGALKGRSGSADAAGPSAAATANGGSGRQQPAPQQPPAPPPQPQQHNAKPAGAKKRRGSSAYGPSGAAPNGTATLTSTLLHPAIREPSTPLPAATPASVPSAQPSAAPASQPYQSSASAAAAFAPAWDFMPPPPAAAGSASTAAAASSPPAPVSSSAPDDDDDVSRLCVMCLDGPRRFGFLHGTTVHTGVFGASRPALPRLAPPGAQGGWVGERSAPQGGRKLWRPGVFCSGPNQHA</sequence>
<dbReference type="EMBL" id="JAEHOE010000047">
    <property type="protein sequence ID" value="KAG2492130.1"/>
    <property type="molecule type" value="Genomic_DNA"/>
</dbReference>
<evidence type="ECO:0000256" key="1">
    <source>
        <dbReference type="SAM" id="MobiDB-lite"/>
    </source>
</evidence>
<feature type="compositionally biased region" description="Low complexity" evidence="1">
    <location>
        <begin position="616"/>
        <end position="637"/>
    </location>
</feature>
<feature type="region of interest" description="Disordered" evidence="1">
    <location>
        <begin position="614"/>
        <end position="642"/>
    </location>
</feature>
<protein>
    <submittedName>
        <fullName evidence="2">Uncharacterized protein</fullName>
    </submittedName>
</protein>
<evidence type="ECO:0000313" key="3">
    <source>
        <dbReference type="Proteomes" id="UP000612055"/>
    </source>
</evidence>
<reference evidence="2" key="1">
    <citation type="journal article" date="2020" name="bioRxiv">
        <title>Comparative genomics of Chlamydomonas.</title>
        <authorList>
            <person name="Craig R.J."/>
            <person name="Hasan A.R."/>
            <person name="Ness R.W."/>
            <person name="Keightley P.D."/>
        </authorList>
    </citation>
    <scope>NUCLEOTIDE SEQUENCE</scope>
    <source>
        <strain evidence="2">CCAP 11/70</strain>
    </source>
</reference>
<organism evidence="2 3">
    <name type="scientific">Edaphochlamys debaryana</name>
    <dbReference type="NCBI Taxonomy" id="47281"/>
    <lineage>
        <taxon>Eukaryota</taxon>
        <taxon>Viridiplantae</taxon>
        <taxon>Chlorophyta</taxon>
        <taxon>core chlorophytes</taxon>
        <taxon>Chlorophyceae</taxon>
        <taxon>CS clade</taxon>
        <taxon>Chlamydomonadales</taxon>
        <taxon>Chlamydomonadales incertae sedis</taxon>
        <taxon>Edaphochlamys</taxon>
    </lineage>
</organism>
<feature type="compositionally biased region" description="Low complexity" evidence="1">
    <location>
        <begin position="462"/>
        <end position="475"/>
    </location>
</feature>
<feature type="compositionally biased region" description="Low complexity" evidence="1">
    <location>
        <begin position="482"/>
        <end position="503"/>
    </location>
</feature>
<feature type="compositionally biased region" description="Pro residues" evidence="1">
    <location>
        <begin position="513"/>
        <end position="523"/>
    </location>
</feature>
<name>A0A836BX33_9CHLO</name>
<comment type="caution">
    <text evidence="2">The sequence shown here is derived from an EMBL/GenBank/DDBJ whole genome shotgun (WGS) entry which is preliminary data.</text>
</comment>
<dbReference type="Proteomes" id="UP000612055">
    <property type="component" value="Unassembled WGS sequence"/>
</dbReference>
<keyword evidence="3" id="KW-1185">Reference proteome</keyword>